<dbReference type="PANTHER" id="PTHR35851:SF1">
    <property type="entry name" value="CELL DIVISION PROTEIN FTSQ"/>
    <property type="match status" value="1"/>
</dbReference>
<comment type="subcellular location">
    <subcellularLocation>
        <location evidence="9">Cell inner membrane</location>
        <topology evidence="9">Single-pass type II membrane protein</topology>
    </subcellularLocation>
    <subcellularLocation>
        <location evidence="1">Membrane</location>
    </subcellularLocation>
    <text evidence="9">Localizes to the division septum.</text>
</comment>
<dbReference type="Proteomes" id="UP000179076">
    <property type="component" value="Unassembled WGS sequence"/>
</dbReference>
<dbReference type="Gene3D" id="3.40.50.11690">
    <property type="entry name" value="Cell division protein FtsQ/DivIB"/>
    <property type="match status" value="1"/>
</dbReference>
<sequence length="257" mass="28706">MGMTDAKRVGRVLRLIVALALFVALAYAADWALRTENFPVQNVRFEGPFRQVTQQQLEGATLDALRGNFFLVDLAAVQRRVEALPWVQGASVRRLFPRDVAISFSEQRLAARWSDNAWVNVHGEVVRVTGSDLPTELPRLDGPEGTSVQVFRAYHEFRARVAPLELQLVGVSLSARRSWQLELQAPDGPRPFTIVVDHEQPLARLERFVRSYGGAIGPQVDRIRQVDLRYTNGFAVQWYPAGAPARVAHSAAARNEG</sequence>
<gene>
    <name evidence="9" type="primary">ftsQ</name>
    <name evidence="11" type="ORF">A2W18_09925</name>
</gene>
<dbReference type="EMBL" id="MFSP01000039">
    <property type="protein sequence ID" value="OGI68681.1"/>
    <property type="molecule type" value="Genomic_DNA"/>
</dbReference>
<keyword evidence="5 9" id="KW-0812">Transmembrane</keyword>
<dbReference type="PROSITE" id="PS51779">
    <property type="entry name" value="POTRA"/>
    <property type="match status" value="1"/>
</dbReference>
<evidence type="ECO:0000256" key="3">
    <source>
        <dbReference type="ARBA" id="ARBA00022519"/>
    </source>
</evidence>
<dbReference type="InterPro" id="IPR034746">
    <property type="entry name" value="POTRA"/>
</dbReference>
<keyword evidence="3 9" id="KW-0997">Cell inner membrane</keyword>
<evidence type="ECO:0000256" key="6">
    <source>
        <dbReference type="ARBA" id="ARBA00022989"/>
    </source>
</evidence>
<evidence type="ECO:0000256" key="4">
    <source>
        <dbReference type="ARBA" id="ARBA00022618"/>
    </source>
</evidence>
<comment type="similarity">
    <text evidence="9">Belongs to the FtsQ/DivIB family. FtsQ subfamily.</text>
</comment>
<keyword evidence="4 9" id="KW-0132">Cell division</keyword>
<keyword evidence="8 9" id="KW-0131">Cell cycle</keyword>
<dbReference type="Pfam" id="PF03799">
    <property type="entry name" value="FtsQ_DivIB_C"/>
    <property type="match status" value="1"/>
</dbReference>
<dbReference type="GO" id="GO:0005886">
    <property type="term" value="C:plasma membrane"/>
    <property type="evidence" value="ECO:0007669"/>
    <property type="project" value="UniProtKB-SubCell"/>
</dbReference>
<dbReference type="HAMAP" id="MF_00911">
    <property type="entry name" value="FtsQ_subfam"/>
    <property type="match status" value="1"/>
</dbReference>
<dbReference type="Pfam" id="PF08478">
    <property type="entry name" value="POTRA_1"/>
    <property type="match status" value="1"/>
</dbReference>
<evidence type="ECO:0000256" key="1">
    <source>
        <dbReference type="ARBA" id="ARBA00004370"/>
    </source>
</evidence>
<evidence type="ECO:0000259" key="10">
    <source>
        <dbReference type="PROSITE" id="PS51779"/>
    </source>
</evidence>
<accession>A0A1F6VG97</accession>
<feature type="domain" description="POTRA" evidence="10">
    <location>
        <begin position="38"/>
        <end position="107"/>
    </location>
</feature>
<evidence type="ECO:0000313" key="12">
    <source>
        <dbReference type="Proteomes" id="UP000179076"/>
    </source>
</evidence>
<reference evidence="11 12" key="1">
    <citation type="journal article" date="2016" name="Nat. Commun.">
        <title>Thousands of microbial genomes shed light on interconnected biogeochemical processes in an aquifer system.</title>
        <authorList>
            <person name="Anantharaman K."/>
            <person name="Brown C.T."/>
            <person name="Hug L.A."/>
            <person name="Sharon I."/>
            <person name="Castelle C.J."/>
            <person name="Probst A.J."/>
            <person name="Thomas B.C."/>
            <person name="Singh A."/>
            <person name="Wilkins M.J."/>
            <person name="Karaoz U."/>
            <person name="Brodie E.L."/>
            <person name="Williams K.H."/>
            <person name="Hubbard S.S."/>
            <person name="Banfield J.F."/>
        </authorList>
    </citation>
    <scope>NUCLEOTIDE SEQUENCE [LARGE SCALE GENOMIC DNA]</scope>
</reference>
<protein>
    <recommendedName>
        <fullName evidence="9">Cell division protein FtsQ</fullName>
    </recommendedName>
</protein>
<keyword evidence="6 9" id="KW-1133">Transmembrane helix</keyword>
<proteinExistence type="inferred from homology"/>
<evidence type="ECO:0000256" key="2">
    <source>
        <dbReference type="ARBA" id="ARBA00022475"/>
    </source>
</evidence>
<keyword evidence="2 9" id="KW-1003">Cell membrane</keyword>
<evidence type="ECO:0000256" key="7">
    <source>
        <dbReference type="ARBA" id="ARBA00023136"/>
    </source>
</evidence>
<dbReference type="InterPro" id="IPR026579">
    <property type="entry name" value="FtsQ"/>
</dbReference>
<dbReference type="GO" id="GO:0090529">
    <property type="term" value="P:cell septum assembly"/>
    <property type="evidence" value="ECO:0007669"/>
    <property type="project" value="InterPro"/>
</dbReference>
<comment type="caution">
    <text evidence="11">The sequence shown here is derived from an EMBL/GenBank/DDBJ whole genome shotgun (WGS) entry which is preliminary data.</text>
</comment>
<dbReference type="GO" id="GO:0043093">
    <property type="term" value="P:FtsZ-dependent cytokinesis"/>
    <property type="evidence" value="ECO:0007669"/>
    <property type="project" value="UniProtKB-UniRule"/>
</dbReference>
<evidence type="ECO:0000256" key="8">
    <source>
        <dbReference type="ARBA" id="ARBA00023306"/>
    </source>
</evidence>
<keyword evidence="7 9" id="KW-0472">Membrane</keyword>
<evidence type="ECO:0000256" key="5">
    <source>
        <dbReference type="ARBA" id="ARBA00022692"/>
    </source>
</evidence>
<dbReference type="GO" id="GO:0032153">
    <property type="term" value="C:cell division site"/>
    <property type="evidence" value="ECO:0007669"/>
    <property type="project" value="UniProtKB-UniRule"/>
</dbReference>
<dbReference type="Gene3D" id="3.10.20.310">
    <property type="entry name" value="membrane protein fhac"/>
    <property type="match status" value="1"/>
</dbReference>
<dbReference type="InterPro" id="IPR013685">
    <property type="entry name" value="POTRA_FtsQ_type"/>
</dbReference>
<name>A0A1F6VG97_9PROT</name>
<comment type="function">
    <text evidence="9">Essential cell division protein.</text>
</comment>
<evidence type="ECO:0000313" key="11">
    <source>
        <dbReference type="EMBL" id="OGI68681.1"/>
    </source>
</evidence>
<dbReference type="InterPro" id="IPR045335">
    <property type="entry name" value="FtsQ_C_sf"/>
</dbReference>
<dbReference type="InterPro" id="IPR005548">
    <property type="entry name" value="Cell_div_FtsQ/DivIB_C"/>
</dbReference>
<organism evidence="11 12">
    <name type="scientific">Candidatus Muproteobacteria bacterium RBG_16_60_9</name>
    <dbReference type="NCBI Taxonomy" id="1817755"/>
    <lineage>
        <taxon>Bacteria</taxon>
        <taxon>Pseudomonadati</taxon>
        <taxon>Pseudomonadota</taxon>
        <taxon>Candidatus Muproteobacteria</taxon>
    </lineage>
</organism>
<evidence type="ECO:0000256" key="9">
    <source>
        <dbReference type="HAMAP-Rule" id="MF_00911"/>
    </source>
</evidence>
<dbReference type="AlphaFoldDB" id="A0A1F6VG97"/>
<dbReference type="PANTHER" id="PTHR35851">
    <property type="entry name" value="CELL DIVISION PROTEIN FTSQ"/>
    <property type="match status" value="1"/>
</dbReference>